<gene>
    <name evidence="3" type="ORF">GCM10011600_28440</name>
</gene>
<name>A0A8J3M6D0_9MICO</name>
<dbReference type="SUPFAM" id="SSF53474">
    <property type="entry name" value="alpha/beta-Hydrolases"/>
    <property type="match status" value="1"/>
</dbReference>
<evidence type="ECO:0000313" key="4">
    <source>
        <dbReference type="Proteomes" id="UP000617531"/>
    </source>
</evidence>
<organism evidence="3 4">
    <name type="scientific">Pseudolysinimonas yzui</name>
    <dbReference type="NCBI Taxonomy" id="2708254"/>
    <lineage>
        <taxon>Bacteria</taxon>
        <taxon>Bacillati</taxon>
        <taxon>Actinomycetota</taxon>
        <taxon>Actinomycetes</taxon>
        <taxon>Micrococcales</taxon>
        <taxon>Microbacteriaceae</taxon>
        <taxon>Pseudolysinimonas</taxon>
    </lineage>
</organism>
<dbReference type="Gene3D" id="3.40.50.1820">
    <property type="entry name" value="alpha/beta hydrolase"/>
    <property type="match status" value="1"/>
</dbReference>
<reference evidence="3" key="2">
    <citation type="submission" date="2020-09" db="EMBL/GenBank/DDBJ databases">
        <authorList>
            <person name="Sun Q."/>
            <person name="Zhou Y."/>
        </authorList>
    </citation>
    <scope>NUCLEOTIDE SEQUENCE</scope>
    <source>
        <strain evidence="3">CGMCC 1.16548</strain>
    </source>
</reference>
<dbReference type="EMBL" id="BNAI01000010">
    <property type="protein sequence ID" value="GHF25749.1"/>
    <property type="molecule type" value="Genomic_DNA"/>
</dbReference>
<keyword evidence="4" id="KW-1185">Reference proteome</keyword>
<dbReference type="InterPro" id="IPR049492">
    <property type="entry name" value="BD-FAE-like_dom"/>
</dbReference>
<dbReference type="PANTHER" id="PTHR48081:SF6">
    <property type="entry name" value="PEPTIDASE S9 PROLYL OLIGOPEPTIDASE CATALYTIC DOMAIN-CONTAINING PROTEIN"/>
    <property type="match status" value="1"/>
</dbReference>
<protein>
    <recommendedName>
        <fullName evidence="2">BD-FAE-like domain-containing protein</fullName>
    </recommendedName>
</protein>
<dbReference type="Proteomes" id="UP000617531">
    <property type="component" value="Unassembled WGS sequence"/>
</dbReference>
<reference evidence="3" key="1">
    <citation type="journal article" date="2014" name="Int. J. Syst. Evol. Microbiol.">
        <title>Complete genome sequence of Corynebacterium casei LMG S-19264T (=DSM 44701T), isolated from a smear-ripened cheese.</title>
        <authorList>
            <consortium name="US DOE Joint Genome Institute (JGI-PGF)"/>
            <person name="Walter F."/>
            <person name="Albersmeier A."/>
            <person name="Kalinowski J."/>
            <person name="Ruckert C."/>
        </authorList>
    </citation>
    <scope>NUCLEOTIDE SEQUENCE</scope>
    <source>
        <strain evidence="3">CGMCC 1.16548</strain>
    </source>
</reference>
<dbReference type="GO" id="GO:0016787">
    <property type="term" value="F:hydrolase activity"/>
    <property type="evidence" value="ECO:0007669"/>
    <property type="project" value="UniProtKB-KW"/>
</dbReference>
<keyword evidence="1" id="KW-0378">Hydrolase</keyword>
<dbReference type="RefSeq" id="WP_229842127.1">
    <property type="nucleotide sequence ID" value="NZ_BNAI01000010.1"/>
</dbReference>
<dbReference type="InterPro" id="IPR029058">
    <property type="entry name" value="AB_hydrolase_fold"/>
</dbReference>
<evidence type="ECO:0000256" key="1">
    <source>
        <dbReference type="ARBA" id="ARBA00022801"/>
    </source>
</evidence>
<dbReference type="AlphaFoldDB" id="A0A8J3M6D0"/>
<feature type="domain" description="BD-FAE-like" evidence="2">
    <location>
        <begin position="66"/>
        <end position="167"/>
    </location>
</feature>
<evidence type="ECO:0000259" key="2">
    <source>
        <dbReference type="Pfam" id="PF20434"/>
    </source>
</evidence>
<dbReference type="InterPro" id="IPR050300">
    <property type="entry name" value="GDXG_lipolytic_enzyme"/>
</dbReference>
<evidence type="ECO:0000313" key="3">
    <source>
        <dbReference type="EMBL" id="GHF25749.1"/>
    </source>
</evidence>
<dbReference type="PANTHER" id="PTHR48081">
    <property type="entry name" value="AB HYDROLASE SUPERFAMILY PROTEIN C4A8.06C"/>
    <property type="match status" value="1"/>
</dbReference>
<sequence>MTNDHVIVLPGGGYTRISDNESAPIVAWLESLGMSASYFAYPVNTRHPAVLEAVRGEIRARRDAGADRIALLGFSAGGHAAGHAALAPGASARERVDLVMLCYPVVSMMLPTHQVSRETLLGRDATPEQRVATSLDLLVTPDAPPFFVWHTAEDDAVPVQHSYLLGMALAGAGVRHALHVFARGGHGLNLARDAGGARQWTDLCAAWLREEGWLP</sequence>
<dbReference type="Pfam" id="PF20434">
    <property type="entry name" value="BD-FAE"/>
    <property type="match status" value="1"/>
</dbReference>
<accession>A0A8J3M6D0</accession>
<comment type="caution">
    <text evidence="3">The sequence shown here is derived from an EMBL/GenBank/DDBJ whole genome shotgun (WGS) entry which is preliminary data.</text>
</comment>
<proteinExistence type="predicted"/>